<name>H0ULQ5_9BACT</name>
<proteinExistence type="predicted"/>
<reference evidence="2 3" key="1">
    <citation type="submission" date="2011-11" db="EMBL/GenBank/DDBJ databases">
        <title>The Noncontiguous Finished genome of Jonquetella anthropi DSM 22815.</title>
        <authorList>
            <consortium name="US DOE Joint Genome Institute (JGI-PGF)"/>
            <person name="Lucas S."/>
            <person name="Copeland A."/>
            <person name="Lapidus A."/>
            <person name="Glavina del Rio T."/>
            <person name="Dalin E."/>
            <person name="Tice H."/>
            <person name="Bruce D."/>
            <person name="Goodwin L."/>
            <person name="Pitluck S."/>
            <person name="Peters L."/>
            <person name="Mikhailova N."/>
            <person name="Held B."/>
            <person name="Kyrpides N."/>
            <person name="Mavromatis K."/>
            <person name="Ivanova N."/>
            <person name="Markowitz V."/>
            <person name="Cheng J.-F."/>
            <person name="Hugenholtz P."/>
            <person name="Woyke T."/>
            <person name="Wu D."/>
            <person name="Gronow S."/>
            <person name="Wellnitz S."/>
            <person name="Brambilla E."/>
            <person name="Klenk H.-P."/>
            <person name="Eisen J.A."/>
        </authorList>
    </citation>
    <scope>NUCLEOTIDE SEQUENCE [LARGE SCALE GENOMIC DNA]</scope>
    <source>
        <strain evidence="2 3">DSM 22815</strain>
    </source>
</reference>
<dbReference type="Proteomes" id="UP000003806">
    <property type="component" value="Chromosome"/>
</dbReference>
<dbReference type="AlphaFoldDB" id="H0ULQ5"/>
<evidence type="ECO:0000313" key="3">
    <source>
        <dbReference type="Proteomes" id="UP000003806"/>
    </source>
</evidence>
<dbReference type="STRING" id="885272.JonanDRAFT_1180"/>
<dbReference type="PANTHER" id="PTHR46211:SF14">
    <property type="entry name" value="GLYCEROPHOSPHODIESTER PHOSPHODIESTERASE"/>
    <property type="match status" value="1"/>
</dbReference>
<feature type="domain" description="GP-PDE" evidence="1">
    <location>
        <begin position="4"/>
        <end position="238"/>
    </location>
</feature>
<dbReference type="EMBL" id="CM001376">
    <property type="protein sequence ID" value="EHM13546.1"/>
    <property type="molecule type" value="Genomic_DNA"/>
</dbReference>
<evidence type="ECO:0000313" key="2">
    <source>
        <dbReference type="EMBL" id="EHM13546.1"/>
    </source>
</evidence>
<dbReference type="GO" id="GO:0006629">
    <property type="term" value="P:lipid metabolic process"/>
    <property type="evidence" value="ECO:0007669"/>
    <property type="project" value="InterPro"/>
</dbReference>
<protein>
    <submittedName>
        <fullName evidence="2">Glycerophosphoryl diester phosphodiesterase</fullName>
    </submittedName>
</protein>
<dbReference type="PROSITE" id="PS51257">
    <property type="entry name" value="PROKAR_LIPOPROTEIN"/>
    <property type="match status" value="1"/>
</dbReference>
<dbReference type="PROSITE" id="PS51704">
    <property type="entry name" value="GP_PDE"/>
    <property type="match status" value="1"/>
</dbReference>
<accession>H0ULQ5</accession>
<organism evidence="2 3">
    <name type="scientific">Jonquetella anthropi DSM 22815</name>
    <dbReference type="NCBI Taxonomy" id="885272"/>
    <lineage>
        <taxon>Bacteria</taxon>
        <taxon>Thermotogati</taxon>
        <taxon>Synergistota</taxon>
        <taxon>Synergistia</taxon>
        <taxon>Synergistales</taxon>
        <taxon>Dethiosulfovibrionaceae</taxon>
        <taxon>Jonquetella</taxon>
    </lineage>
</organism>
<sequence length="243" mass="26461">MKKTVVWGHRGLPALHCENGLSGFCAAASCGASGVELDVQLTRDGRLAVIHDEELTRLTGRPGWVTQMTLEELRRSGEAAGKVPLQDFAPELADVYQALASTNLEINVELKTSRVAYEGIERAVLELSEQFGLLDRVIFSSFNHQSLLAVRRMSAAARLALLVSDVSLDLPAEARNLNAEALHIPCCQTKMAGLFEQYRKSGLLLRVWGADAAADWQRLHGAVDCLIVDDAPEALRVLSSPCK</sequence>
<dbReference type="Gene3D" id="3.20.20.190">
    <property type="entry name" value="Phosphatidylinositol (PI) phosphodiesterase"/>
    <property type="match status" value="1"/>
</dbReference>
<dbReference type="InterPro" id="IPR030395">
    <property type="entry name" value="GP_PDE_dom"/>
</dbReference>
<dbReference type="SUPFAM" id="SSF51695">
    <property type="entry name" value="PLC-like phosphodiesterases"/>
    <property type="match status" value="1"/>
</dbReference>
<dbReference type="Pfam" id="PF03009">
    <property type="entry name" value="GDPD"/>
    <property type="match status" value="1"/>
</dbReference>
<dbReference type="RefSeq" id="WP_008521629.1">
    <property type="nucleotide sequence ID" value="NZ_CM001376.1"/>
</dbReference>
<dbReference type="HOGENOM" id="CLU_030006_3_5_0"/>
<keyword evidence="3" id="KW-1185">Reference proteome</keyword>
<dbReference type="GO" id="GO:0008081">
    <property type="term" value="F:phosphoric diester hydrolase activity"/>
    <property type="evidence" value="ECO:0007669"/>
    <property type="project" value="InterPro"/>
</dbReference>
<gene>
    <name evidence="2" type="ORF">JonanDRAFT_1180</name>
</gene>
<dbReference type="PANTHER" id="PTHR46211">
    <property type="entry name" value="GLYCEROPHOSPHORYL DIESTER PHOSPHODIESTERASE"/>
    <property type="match status" value="1"/>
</dbReference>
<evidence type="ECO:0000259" key="1">
    <source>
        <dbReference type="PROSITE" id="PS51704"/>
    </source>
</evidence>
<dbReference type="eggNOG" id="COG0584">
    <property type="taxonomic scope" value="Bacteria"/>
</dbReference>
<dbReference type="OrthoDB" id="384721at2"/>
<dbReference type="InterPro" id="IPR017946">
    <property type="entry name" value="PLC-like_Pdiesterase_TIM-brl"/>
</dbReference>